<dbReference type="Pfam" id="PF01261">
    <property type="entry name" value="AP_endonuc_2"/>
    <property type="match status" value="1"/>
</dbReference>
<evidence type="ECO:0000256" key="4">
    <source>
        <dbReference type="ARBA" id="ARBA00022801"/>
    </source>
</evidence>
<dbReference type="EC" id="3.1.21.2" evidence="7"/>
<comment type="catalytic activity">
    <reaction evidence="7">
        <text>Endonucleolytic cleavage to 5'-phosphooligonucleotide end-products.</text>
        <dbReference type="EC" id="3.1.21.2"/>
    </reaction>
</comment>
<evidence type="ECO:0000256" key="1">
    <source>
        <dbReference type="ARBA" id="ARBA00005340"/>
    </source>
</evidence>
<dbReference type="HAMAP" id="MF_00152">
    <property type="entry name" value="Nfo"/>
    <property type="match status" value="1"/>
</dbReference>
<protein>
    <recommendedName>
        <fullName evidence="7">Probable endonuclease 4</fullName>
        <ecNumber evidence="7">3.1.21.2</ecNumber>
    </recommendedName>
    <alternativeName>
        <fullName evidence="7">Endodeoxyribonuclease IV</fullName>
    </alternativeName>
    <alternativeName>
        <fullName evidence="7">Endonuclease IV</fullName>
    </alternativeName>
</protein>
<dbReference type="NCBIfam" id="TIGR00587">
    <property type="entry name" value="nfo"/>
    <property type="match status" value="1"/>
</dbReference>
<feature type="binding site" evidence="7">
    <location>
        <position position="230"/>
    </location>
    <ligand>
        <name>Zn(2+)</name>
        <dbReference type="ChEBI" id="CHEBI:29105"/>
        <label>2</label>
    </ligand>
</feature>
<feature type="binding site" evidence="7">
    <location>
        <position position="196"/>
    </location>
    <ligand>
        <name>Zn(2+)</name>
        <dbReference type="ChEBI" id="CHEBI:29105"/>
        <label>2</label>
    </ligand>
</feature>
<keyword evidence="6 7" id="KW-0234">DNA repair</keyword>
<dbReference type="GO" id="GO:0004519">
    <property type="term" value="F:endonuclease activity"/>
    <property type="evidence" value="ECO:0007669"/>
    <property type="project" value="UniProtKB-KW"/>
</dbReference>
<evidence type="ECO:0000256" key="2">
    <source>
        <dbReference type="ARBA" id="ARBA00022723"/>
    </source>
</evidence>
<evidence type="ECO:0000313" key="9">
    <source>
        <dbReference type="EMBL" id="GAA5505727.1"/>
    </source>
</evidence>
<comment type="cofactor">
    <cofactor evidence="7">
        <name>Zn(2+)</name>
        <dbReference type="ChEBI" id="CHEBI:29105"/>
    </cofactor>
    <text evidence="7">Binds 3 Zn(2+) ions.</text>
</comment>
<dbReference type="InterPro" id="IPR018246">
    <property type="entry name" value="AP_endonuc_F2_Zn_BS"/>
</dbReference>
<keyword evidence="2 7" id="KW-0479">Metal-binding</keyword>
<dbReference type="PANTHER" id="PTHR21445">
    <property type="entry name" value="ENDONUCLEASE IV ENDODEOXYRIBONUCLEASE IV"/>
    <property type="match status" value="1"/>
</dbReference>
<keyword evidence="10" id="KW-1185">Reference proteome</keyword>
<keyword evidence="3 7" id="KW-0227">DNA damage</keyword>
<feature type="binding site" evidence="7">
    <location>
        <position position="312"/>
    </location>
    <ligand>
        <name>Zn(2+)</name>
        <dbReference type="ChEBI" id="CHEBI:29105"/>
        <label>2</label>
    </ligand>
</feature>
<dbReference type="PANTHER" id="PTHR21445:SF0">
    <property type="entry name" value="APURINIC-APYRIMIDINIC ENDONUCLEASE"/>
    <property type="match status" value="1"/>
</dbReference>
<evidence type="ECO:0000256" key="7">
    <source>
        <dbReference type="HAMAP-Rule" id="MF_00152"/>
    </source>
</evidence>
<dbReference type="EMBL" id="BAABRO010000002">
    <property type="protein sequence ID" value="GAA5505727.1"/>
    <property type="molecule type" value="Genomic_DNA"/>
</dbReference>
<feature type="binding site" evidence="7">
    <location>
        <position position="280"/>
    </location>
    <ligand>
        <name>Zn(2+)</name>
        <dbReference type="ChEBI" id="CHEBI:29105"/>
        <label>3</label>
    </ligand>
</feature>
<dbReference type="PROSITE" id="PS51432">
    <property type="entry name" value="AP_NUCLEASE_F2_4"/>
    <property type="match status" value="1"/>
</dbReference>
<dbReference type="InterPro" id="IPR036237">
    <property type="entry name" value="Xyl_isomerase-like_sf"/>
</dbReference>
<feature type="binding site" evidence="7">
    <location>
        <position position="282"/>
    </location>
    <ligand>
        <name>Zn(2+)</name>
        <dbReference type="ChEBI" id="CHEBI:29105"/>
        <label>3</label>
    </ligand>
</feature>
<keyword evidence="5 7" id="KW-0862">Zinc</keyword>
<organism evidence="9 10">
    <name type="scientific">Novipirellula caenicola</name>
    <dbReference type="NCBI Taxonomy" id="1536901"/>
    <lineage>
        <taxon>Bacteria</taxon>
        <taxon>Pseudomonadati</taxon>
        <taxon>Planctomycetota</taxon>
        <taxon>Planctomycetia</taxon>
        <taxon>Pirellulales</taxon>
        <taxon>Pirellulaceae</taxon>
        <taxon>Novipirellula</taxon>
    </lineage>
</organism>
<keyword evidence="7 9" id="KW-0255">Endonuclease</keyword>
<dbReference type="PROSITE" id="PS00730">
    <property type="entry name" value="AP_NUCLEASE_F2_2"/>
    <property type="match status" value="1"/>
</dbReference>
<sequence>MRRLGKRTTRWVRNRVNACNTCALSPVPFQLWLTSTKKTLLMAKKNSAKVNARHRFGSHVSVAGGLAKGVARAVDVGCDVIQVFTKNNNQWAAKPLVAADVQAWKTALTDSGILSPIAHASYLINLATPKDDLFQKSVDSLVMELERANELGIEGLVVHPGAFTTSSEAEGIERIIAAIVEILGRVQPGSCRLLLENTAGQGSCLGHQIQQLAAMIEGGGDFKRVGVCLDTCHAFAAGYEINTKQGFADFRQELEDRLPAGSIAALHLNDSKKPLGSRVDRHEHIGRGEIGLEGFRHVLADDMLSVIPGYLETEKGTDEETGDDWDRINLAVLRRLAAEIS</sequence>
<accession>A0ABP9VKN0</accession>
<dbReference type="Proteomes" id="UP001416858">
    <property type="component" value="Unassembled WGS sequence"/>
</dbReference>
<reference evidence="9 10" key="1">
    <citation type="submission" date="2024-02" db="EMBL/GenBank/DDBJ databases">
        <title>Rhodopirellula caenicola NBRC 110016.</title>
        <authorList>
            <person name="Ichikawa N."/>
            <person name="Katano-Makiyama Y."/>
            <person name="Hidaka K."/>
        </authorList>
    </citation>
    <scope>NUCLEOTIDE SEQUENCE [LARGE SCALE GENOMIC DNA]</scope>
    <source>
        <strain evidence="9 10">NBRC 110016</strain>
    </source>
</reference>
<proteinExistence type="inferred from homology"/>
<dbReference type="InterPro" id="IPR001719">
    <property type="entry name" value="AP_endonuc_2"/>
</dbReference>
<comment type="caution">
    <text evidence="9">The sequence shown here is derived from an EMBL/GenBank/DDBJ whole genome shotgun (WGS) entry which is preliminary data.</text>
</comment>
<feature type="binding site" evidence="7">
    <location>
        <position position="159"/>
    </location>
    <ligand>
        <name>Zn(2+)</name>
        <dbReference type="ChEBI" id="CHEBI:29105"/>
        <label>1</label>
    </ligand>
</feature>
<evidence type="ECO:0000256" key="5">
    <source>
        <dbReference type="ARBA" id="ARBA00022833"/>
    </source>
</evidence>
<gene>
    <name evidence="7 9" type="primary">nfo</name>
    <name evidence="9" type="ORF">Rcae01_01174</name>
</gene>
<feature type="binding site" evidence="7">
    <location>
        <position position="267"/>
    </location>
    <ligand>
        <name>Zn(2+)</name>
        <dbReference type="ChEBI" id="CHEBI:29105"/>
        <label>2</label>
    </ligand>
</feature>
<evidence type="ECO:0000256" key="6">
    <source>
        <dbReference type="ARBA" id="ARBA00023204"/>
    </source>
</evidence>
<dbReference type="SUPFAM" id="SSF51658">
    <property type="entry name" value="Xylose isomerase-like"/>
    <property type="match status" value="1"/>
</dbReference>
<feature type="domain" description="Xylose isomerase-like TIM barrel" evidence="8">
    <location>
        <begin position="70"/>
        <end position="314"/>
    </location>
</feature>
<feature type="binding site" evidence="7">
    <location>
        <position position="119"/>
    </location>
    <ligand>
        <name>Zn(2+)</name>
        <dbReference type="ChEBI" id="CHEBI:29105"/>
        <label>1</label>
    </ligand>
</feature>
<evidence type="ECO:0000313" key="10">
    <source>
        <dbReference type="Proteomes" id="UP001416858"/>
    </source>
</evidence>
<dbReference type="PROSITE" id="PS00729">
    <property type="entry name" value="AP_NUCLEASE_F2_1"/>
    <property type="match status" value="1"/>
</dbReference>
<comment type="function">
    <text evidence="7">Endonuclease IV plays a role in DNA repair. It cleaves phosphodiester bonds at apurinic or apyrimidinic (AP) sites, generating a 3'-hydroxyl group and a 5'-terminal sugar phosphate.</text>
</comment>
<feature type="binding site" evidence="7">
    <location>
        <position position="196"/>
    </location>
    <ligand>
        <name>Zn(2+)</name>
        <dbReference type="ChEBI" id="CHEBI:29105"/>
        <label>1</label>
    </ligand>
</feature>
<name>A0ABP9VKN0_9BACT</name>
<keyword evidence="7" id="KW-0540">Nuclease</keyword>
<evidence type="ECO:0000259" key="8">
    <source>
        <dbReference type="Pfam" id="PF01261"/>
    </source>
</evidence>
<evidence type="ECO:0000256" key="3">
    <source>
        <dbReference type="ARBA" id="ARBA00022763"/>
    </source>
</evidence>
<dbReference type="CDD" id="cd00019">
    <property type="entry name" value="AP2Ec"/>
    <property type="match status" value="1"/>
</dbReference>
<dbReference type="InterPro" id="IPR013022">
    <property type="entry name" value="Xyl_isomerase-like_TIM-brl"/>
</dbReference>
<feature type="binding site" evidence="7">
    <location>
        <position position="233"/>
    </location>
    <ligand>
        <name>Zn(2+)</name>
        <dbReference type="ChEBI" id="CHEBI:29105"/>
        <label>3</label>
    </ligand>
</feature>
<dbReference type="PROSITE" id="PS00731">
    <property type="entry name" value="AP_NUCLEASE_F2_3"/>
    <property type="match status" value="1"/>
</dbReference>
<keyword evidence="4 7" id="KW-0378">Hydrolase</keyword>
<dbReference type="SMART" id="SM00518">
    <property type="entry name" value="AP2Ec"/>
    <property type="match status" value="1"/>
</dbReference>
<comment type="similarity">
    <text evidence="1 7">Belongs to the AP endonuclease 2 family.</text>
</comment>
<dbReference type="Gene3D" id="3.20.20.150">
    <property type="entry name" value="Divalent-metal-dependent TIM barrel enzymes"/>
    <property type="match status" value="1"/>
</dbReference>